<evidence type="ECO:0000313" key="2">
    <source>
        <dbReference type="EMBL" id="KKQ50817.1"/>
    </source>
</evidence>
<name>A0A0G0I8F9_9BACT</name>
<dbReference type="GO" id="GO:0016747">
    <property type="term" value="F:acyltransferase activity, transferring groups other than amino-acyl groups"/>
    <property type="evidence" value="ECO:0007669"/>
    <property type="project" value="InterPro"/>
</dbReference>
<dbReference type="EMBL" id="LBTX01000001">
    <property type="protein sequence ID" value="KKQ50817.1"/>
    <property type="molecule type" value="Genomic_DNA"/>
</dbReference>
<sequence>MEIKKGLSEKNIGQLIDYANNDEEVKRFTSDAGRFKNRESYDEWLKKGRAIYALVDEEDNLLGITWFGKEGEGGFTLAIRTYERARHKGFSYNFLKETMNDFMKGDEYQGAENKEWWLETSKDNSAATILYEKLGFRIDGEGKSFEKVIYRRRPGFVS</sequence>
<dbReference type="Proteomes" id="UP000034231">
    <property type="component" value="Unassembled WGS sequence"/>
</dbReference>
<protein>
    <recommendedName>
        <fullName evidence="1">N-acetyltransferase domain-containing protein</fullName>
    </recommendedName>
</protein>
<reference evidence="2 3" key="1">
    <citation type="journal article" date="2015" name="Nature">
        <title>rRNA introns, odd ribosomes, and small enigmatic genomes across a large radiation of phyla.</title>
        <authorList>
            <person name="Brown C.T."/>
            <person name="Hug L.A."/>
            <person name="Thomas B.C."/>
            <person name="Sharon I."/>
            <person name="Castelle C.J."/>
            <person name="Singh A."/>
            <person name="Wilkins M.J."/>
            <person name="Williams K.H."/>
            <person name="Banfield J.F."/>
        </authorList>
    </citation>
    <scope>NUCLEOTIDE SEQUENCE [LARGE SCALE GENOMIC DNA]</scope>
</reference>
<organism evidence="2 3">
    <name type="scientific">Candidatus Shapirobacteria bacterium GW2011_GWE1_38_10</name>
    <dbReference type="NCBI Taxonomy" id="1618488"/>
    <lineage>
        <taxon>Bacteria</taxon>
        <taxon>Candidatus Shapironibacteriota</taxon>
    </lineage>
</organism>
<dbReference type="InterPro" id="IPR016181">
    <property type="entry name" value="Acyl_CoA_acyltransferase"/>
</dbReference>
<gene>
    <name evidence="2" type="ORF">US68_C0001G0016</name>
</gene>
<evidence type="ECO:0000259" key="1">
    <source>
        <dbReference type="PROSITE" id="PS51186"/>
    </source>
</evidence>
<proteinExistence type="predicted"/>
<evidence type="ECO:0000313" key="3">
    <source>
        <dbReference type="Proteomes" id="UP000034231"/>
    </source>
</evidence>
<dbReference type="PROSITE" id="PS51186">
    <property type="entry name" value="GNAT"/>
    <property type="match status" value="1"/>
</dbReference>
<dbReference type="AlphaFoldDB" id="A0A0G0I8F9"/>
<dbReference type="Pfam" id="PF13302">
    <property type="entry name" value="Acetyltransf_3"/>
    <property type="match status" value="1"/>
</dbReference>
<feature type="domain" description="N-acetyltransferase" evidence="1">
    <location>
        <begin position="10"/>
        <end position="155"/>
    </location>
</feature>
<dbReference type="InterPro" id="IPR000182">
    <property type="entry name" value="GNAT_dom"/>
</dbReference>
<accession>A0A0G0I8F9</accession>
<dbReference type="SUPFAM" id="SSF55729">
    <property type="entry name" value="Acyl-CoA N-acyltransferases (Nat)"/>
    <property type="match status" value="1"/>
</dbReference>
<dbReference type="Gene3D" id="3.40.630.30">
    <property type="match status" value="1"/>
</dbReference>
<comment type="caution">
    <text evidence="2">The sequence shown here is derived from an EMBL/GenBank/DDBJ whole genome shotgun (WGS) entry which is preliminary data.</text>
</comment>